<reference evidence="3" key="2">
    <citation type="submission" date="2020-09" db="EMBL/GenBank/DDBJ databases">
        <authorList>
            <person name="Sun Q."/>
            <person name="Zhou Y."/>
        </authorList>
    </citation>
    <scope>NUCLEOTIDE SEQUENCE</scope>
    <source>
        <strain evidence="3">CGMCC 1.15152</strain>
    </source>
</reference>
<dbReference type="Gene3D" id="3.20.20.70">
    <property type="entry name" value="Aldolase class I"/>
    <property type="match status" value="1"/>
</dbReference>
<dbReference type="GO" id="GO:1902777">
    <property type="term" value="P:6-sulfoquinovose(1-) catabolic process"/>
    <property type="evidence" value="ECO:0007669"/>
    <property type="project" value="TreeGrafter"/>
</dbReference>
<evidence type="ECO:0000313" key="3">
    <source>
        <dbReference type="EMBL" id="GGD31961.1"/>
    </source>
</evidence>
<comment type="caution">
    <text evidence="3">The sequence shown here is derived from an EMBL/GenBank/DDBJ whole genome shotgun (WGS) entry which is preliminary data.</text>
</comment>
<protein>
    <submittedName>
        <fullName evidence="3">Aldolase</fullName>
    </submittedName>
</protein>
<organism evidence="3 4">
    <name type="scientific">Microbacterium faecale</name>
    <dbReference type="NCBI Taxonomy" id="1804630"/>
    <lineage>
        <taxon>Bacteria</taxon>
        <taxon>Bacillati</taxon>
        <taxon>Actinomycetota</taxon>
        <taxon>Actinomycetes</taxon>
        <taxon>Micrococcales</taxon>
        <taxon>Microbacteriaceae</taxon>
        <taxon>Microbacterium</taxon>
    </lineage>
</organism>
<dbReference type="PANTHER" id="PTHR39340">
    <property type="entry name" value="SULFOFRUCTOSEPHOSPHATE ALDOLASE"/>
    <property type="match status" value="1"/>
</dbReference>
<dbReference type="InterPro" id="IPR050552">
    <property type="entry name" value="LacD_aldolase"/>
</dbReference>
<reference evidence="3" key="1">
    <citation type="journal article" date="2014" name="Int. J. Syst. Evol. Microbiol.">
        <title>Complete genome sequence of Corynebacterium casei LMG S-19264T (=DSM 44701T), isolated from a smear-ripened cheese.</title>
        <authorList>
            <consortium name="US DOE Joint Genome Institute (JGI-PGF)"/>
            <person name="Walter F."/>
            <person name="Albersmeier A."/>
            <person name="Kalinowski J."/>
            <person name="Ruckert C."/>
        </authorList>
    </citation>
    <scope>NUCLEOTIDE SEQUENCE</scope>
    <source>
        <strain evidence="3">CGMCC 1.15152</strain>
    </source>
</reference>
<name>A0A917DFF3_9MICO</name>
<evidence type="ECO:0000256" key="2">
    <source>
        <dbReference type="ARBA" id="ARBA00023239"/>
    </source>
</evidence>
<dbReference type="InterPro" id="IPR002915">
    <property type="entry name" value="DeoC/FbaB/LacD_aldolase"/>
</dbReference>
<dbReference type="SMART" id="SM01133">
    <property type="entry name" value="DeoC"/>
    <property type="match status" value="1"/>
</dbReference>
<gene>
    <name evidence="3" type="primary">yihT</name>
    <name evidence="3" type="ORF">GCM10010915_10400</name>
</gene>
<evidence type="ECO:0000256" key="1">
    <source>
        <dbReference type="ARBA" id="ARBA00008679"/>
    </source>
</evidence>
<proteinExistence type="inferred from homology"/>
<keyword evidence="4" id="KW-1185">Reference proteome</keyword>
<comment type="similarity">
    <text evidence="1">Belongs to the aldolase LacD family.</text>
</comment>
<dbReference type="PANTHER" id="PTHR39340:SF1">
    <property type="entry name" value="SULFOFRUCTOSEPHOSPHATE ALDOLASE"/>
    <property type="match status" value="1"/>
</dbReference>
<dbReference type="EMBL" id="BMHO01000001">
    <property type="protein sequence ID" value="GGD31961.1"/>
    <property type="molecule type" value="Genomic_DNA"/>
</dbReference>
<dbReference type="InterPro" id="IPR013785">
    <property type="entry name" value="Aldolase_TIM"/>
</dbReference>
<keyword evidence="2" id="KW-0456">Lyase</keyword>
<dbReference type="Pfam" id="PF01791">
    <property type="entry name" value="DeoC"/>
    <property type="match status" value="1"/>
</dbReference>
<evidence type="ECO:0000313" key="4">
    <source>
        <dbReference type="Proteomes" id="UP000633205"/>
    </source>
</evidence>
<dbReference type="GO" id="GO:0061595">
    <property type="term" value="F:6-deoxy-6-sulfofructose-1-phosphate aldolase activity"/>
    <property type="evidence" value="ECO:0007669"/>
    <property type="project" value="TreeGrafter"/>
</dbReference>
<dbReference type="SUPFAM" id="SSF51569">
    <property type="entry name" value="Aldolase"/>
    <property type="match status" value="1"/>
</dbReference>
<dbReference type="RefSeq" id="WP_188711221.1">
    <property type="nucleotide sequence ID" value="NZ_BMHO01000001.1"/>
</dbReference>
<dbReference type="Proteomes" id="UP000633205">
    <property type="component" value="Unassembled WGS sequence"/>
</dbReference>
<dbReference type="AlphaFoldDB" id="A0A917DFF3"/>
<sequence>MSDPTLLARPSGGFAMLAVDQREALRDMMARARSTDISDADMTEFKVSAARTLTPYASAVLIDTDFGWDAAVEQGAVDPSCALIAAADRFVAGNGEFVREATFDTSLDYERMKSQGAKALKLLVLWREDQDPQQRIDEVRRFVAACRELDLVSIIEPVSRGRWDGAPTDVEAGVLAAAKELGDLGADIYKAEVPFKGAESDERVHDACRELTDSINGPWVVLSSGVDADRFPEAVGIACRAGASGFLSGRAVWASVLGAESVDDELRTTSIPRLERLGHIVDDNIGR</sequence>
<accession>A0A917DFF3</accession>